<feature type="compositionally biased region" description="Low complexity" evidence="1">
    <location>
        <begin position="243"/>
        <end position="261"/>
    </location>
</feature>
<name>A0A8H4EHV6_GIGMA</name>
<proteinExistence type="predicted"/>
<evidence type="ECO:0000256" key="1">
    <source>
        <dbReference type="SAM" id="MobiDB-lite"/>
    </source>
</evidence>
<accession>A0A8H4EHV6</accession>
<keyword evidence="3" id="KW-1185">Reference proteome</keyword>
<sequence length="361" mass="41441">MNKQGHFMDDTRSFKIRVPFPPAIDVKDLIDSKPNRDKTPRCPNAFIIYRKVFSETARNEGYYLPMTVVSSLASKSWEKEPEEVQAYYKQLSKKAFEYRNEKFPKVIKRKKQKRGWNVISFHVPTNFEAQNTAKKEDKIVQFQQDLEDVIDFGNLATPELSSNASTASSSPISDQLFPVEEGMIQNVYPSPNFSSVHNNALLGFTSFSSNEQTNFNNAFIEMSQSFENFLPLQESQFISIDPNNQNYQSNQNNQYDQSNQSNQTEVYLPIDQNCYDTLQFGLLPQEFNMSSLPEFNMSSPEFNMSSSPEFNLSSSPEFNLFSQNISLDNEAFGSNEMFDTFGIITPNINNSYDEFTFSNSD</sequence>
<dbReference type="OrthoDB" id="2399755at2759"/>
<protein>
    <submittedName>
        <fullName evidence="2">MATA-HMG</fullName>
    </submittedName>
</protein>
<dbReference type="SUPFAM" id="SSF47095">
    <property type="entry name" value="HMG-box"/>
    <property type="match status" value="1"/>
</dbReference>
<dbReference type="InterPro" id="IPR036910">
    <property type="entry name" value="HMG_box_dom_sf"/>
</dbReference>
<organism evidence="2 3">
    <name type="scientific">Gigaspora margarita</name>
    <dbReference type="NCBI Taxonomy" id="4874"/>
    <lineage>
        <taxon>Eukaryota</taxon>
        <taxon>Fungi</taxon>
        <taxon>Fungi incertae sedis</taxon>
        <taxon>Mucoromycota</taxon>
        <taxon>Glomeromycotina</taxon>
        <taxon>Glomeromycetes</taxon>
        <taxon>Diversisporales</taxon>
        <taxon>Gigasporaceae</taxon>
        <taxon>Gigaspora</taxon>
    </lineage>
</organism>
<reference evidence="2 3" key="1">
    <citation type="journal article" date="2019" name="Environ. Microbiol.">
        <title>At the nexus of three kingdoms: the genome of the mycorrhizal fungus Gigaspora margarita provides insights into plant, endobacterial and fungal interactions.</title>
        <authorList>
            <person name="Venice F."/>
            <person name="Ghignone S."/>
            <person name="Salvioli di Fossalunga A."/>
            <person name="Amselem J."/>
            <person name="Novero M."/>
            <person name="Xianan X."/>
            <person name="Sedzielewska Toro K."/>
            <person name="Morin E."/>
            <person name="Lipzen A."/>
            <person name="Grigoriev I.V."/>
            <person name="Henrissat B."/>
            <person name="Martin F.M."/>
            <person name="Bonfante P."/>
        </authorList>
    </citation>
    <scope>NUCLEOTIDE SEQUENCE [LARGE SCALE GENOMIC DNA]</scope>
    <source>
        <strain evidence="2 3">BEG34</strain>
    </source>
</reference>
<feature type="region of interest" description="Disordered" evidence="1">
    <location>
        <begin position="242"/>
        <end position="261"/>
    </location>
</feature>
<comment type="caution">
    <text evidence="2">The sequence shown here is derived from an EMBL/GenBank/DDBJ whole genome shotgun (WGS) entry which is preliminary data.</text>
</comment>
<evidence type="ECO:0000313" key="2">
    <source>
        <dbReference type="EMBL" id="KAF0485814.1"/>
    </source>
</evidence>
<dbReference type="AlphaFoldDB" id="A0A8H4EHV6"/>
<dbReference type="EMBL" id="WTPW01000717">
    <property type="protein sequence ID" value="KAF0485814.1"/>
    <property type="molecule type" value="Genomic_DNA"/>
</dbReference>
<dbReference type="Gene3D" id="1.10.30.10">
    <property type="entry name" value="High mobility group box domain"/>
    <property type="match status" value="1"/>
</dbReference>
<dbReference type="Proteomes" id="UP000439903">
    <property type="component" value="Unassembled WGS sequence"/>
</dbReference>
<gene>
    <name evidence="2" type="ORF">F8M41_022763</name>
</gene>
<evidence type="ECO:0000313" key="3">
    <source>
        <dbReference type="Proteomes" id="UP000439903"/>
    </source>
</evidence>